<accession>A0A1D8D4C1</accession>
<dbReference type="STRING" id="274537.BIU88_07565"/>
<reference evidence="1" key="1">
    <citation type="submission" date="2016-09" db="EMBL/GenBank/DDBJ databases">
        <title>Genome sequence of Chlorobaculum limnaeum.</title>
        <authorList>
            <person name="Liu Z."/>
            <person name="Tank M."/>
            <person name="Bryant D.A."/>
        </authorList>
    </citation>
    <scope>NUCLEOTIDE SEQUENCE [LARGE SCALE GENOMIC DNA]</scope>
    <source>
        <strain evidence="1">DSM 1677</strain>
    </source>
</reference>
<evidence type="ECO:0000313" key="2">
    <source>
        <dbReference type="Proteomes" id="UP000095185"/>
    </source>
</evidence>
<dbReference type="KEGG" id="clz:BIU88_07565"/>
<dbReference type="AlphaFoldDB" id="A0A1D8D4C1"/>
<sequence length="87" mass="10540">MILLLRQIKQLSRTDTDSHPDHHRLEQEPITDFIIRKWVLEPMSFHSEYQTIFQQNDIEKYRKLFSKQFCNFLLFNPYITANNILAA</sequence>
<organism evidence="1 2">
    <name type="scientific">Chlorobaculum limnaeum</name>
    <dbReference type="NCBI Taxonomy" id="274537"/>
    <lineage>
        <taxon>Bacteria</taxon>
        <taxon>Pseudomonadati</taxon>
        <taxon>Chlorobiota</taxon>
        <taxon>Chlorobiia</taxon>
        <taxon>Chlorobiales</taxon>
        <taxon>Chlorobiaceae</taxon>
        <taxon>Chlorobaculum</taxon>
    </lineage>
</organism>
<name>A0A1D8D4C1_CHLLM</name>
<protein>
    <submittedName>
        <fullName evidence="1">Uncharacterized protein</fullName>
    </submittedName>
</protein>
<dbReference type="Proteomes" id="UP000095185">
    <property type="component" value="Chromosome"/>
</dbReference>
<gene>
    <name evidence="1" type="ORF">BIU88_07565</name>
</gene>
<dbReference type="EMBL" id="CP017305">
    <property type="protein sequence ID" value="AOS84007.1"/>
    <property type="molecule type" value="Genomic_DNA"/>
</dbReference>
<keyword evidence="2" id="KW-1185">Reference proteome</keyword>
<proteinExistence type="predicted"/>
<evidence type="ECO:0000313" key="1">
    <source>
        <dbReference type="EMBL" id="AOS84007.1"/>
    </source>
</evidence>